<dbReference type="Gene3D" id="3.80.30.20">
    <property type="entry name" value="tm_1862 like domain"/>
    <property type="match status" value="1"/>
</dbReference>
<keyword evidence="4" id="KW-0408">Iron</keyword>
<dbReference type="AlphaFoldDB" id="A0A382KVY8"/>
<feature type="non-terminal residue" evidence="7">
    <location>
        <position position="1"/>
    </location>
</feature>
<feature type="non-terminal residue" evidence="7">
    <location>
        <position position="411"/>
    </location>
</feature>
<dbReference type="PANTHER" id="PTHR43409">
    <property type="entry name" value="ANAEROBIC MAGNESIUM-PROTOPORPHYRIN IX MONOMETHYL ESTER CYCLASE-RELATED"/>
    <property type="match status" value="1"/>
</dbReference>
<organism evidence="7">
    <name type="scientific">marine metagenome</name>
    <dbReference type="NCBI Taxonomy" id="408172"/>
    <lineage>
        <taxon>unclassified sequences</taxon>
        <taxon>metagenomes</taxon>
        <taxon>ecological metagenomes</taxon>
    </lineage>
</organism>
<name>A0A382KVY8_9ZZZZ</name>
<protein>
    <recommendedName>
        <fullName evidence="6">Radical SAM core domain-containing protein</fullName>
    </recommendedName>
</protein>
<dbReference type="Pfam" id="PF04055">
    <property type="entry name" value="Radical_SAM"/>
    <property type="match status" value="1"/>
</dbReference>
<dbReference type="GO" id="GO:0005829">
    <property type="term" value="C:cytosol"/>
    <property type="evidence" value="ECO:0007669"/>
    <property type="project" value="TreeGrafter"/>
</dbReference>
<evidence type="ECO:0000256" key="1">
    <source>
        <dbReference type="ARBA" id="ARBA00001966"/>
    </source>
</evidence>
<evidence type="ECO:0000256" key="3">
    <source>
        <dbReference type="ARBA" id="ARBA00022723"/>
    </source>
</evidence>
<dbReference type="EMBL" id="UINC01083340">
    <property type="protein sequence ID" value="SVC28954.1"/>
    <property type="molecule type" value="Genomic_DNA"/>
</dbReference>
<dbReference type="InterPro" id="IPR007197">
    <property type="entry name" value="rSAM"/>
</dbReference>
<evidence type="ECO:0000256" key="4">
    <source>
        <dbReference type="ARBA" id="ARBA00023004"/>
    </source>
</evidence>
<dbReference type="PROSITE" id="PS51918">
    <property type="entry name" value="RADICAL_SAM"/>
    <property type="match status" value="1"/>
</dbReference>
<dbReference type="GO" id="GO:0046872">
    <property type="term" value="F:metal ion binding"/>
    <property type="evidence" value="ECO:0007669"/>
    <property type="project" value="UniProtKB-KW"/>
</dbReference>
<dbReference type="GO" id="GO:0051536">
    <property type="term" value="F:iron-sulfur cluster binding"/>
    <property type="evidence" value="ECO:0007669"/>
    <property type="project" value="UniProtKB-KW"/>
</dbReference>
<evidence type="ECO:0000256" key="2">
    <source>
        <dbReference type="ARBA" id="ARBA00022691"/>
    </source>
</evidence>
<dbReference type="InterPro" id="IPR051198">
    <property type="entry name" value="BchE-like"/>
</dbReference>
<keyword evidence="2" id="KW-0949">S-adenosyl-L-methionine</keyword>
<dbReference type="GO" id="GO:0003824">
    <property type="term" value="F:catalytic activity"/>
    <property type="evidence" value="ECO:0007669"/>
    <property type="project" value="InterPro"/>
</dbReference>
<accession>A0A382KVY8</accession>
<feature type="domain" description="Radical SAM core" evidence="6">
    <location>
        <begin position="91"/>
        <end position="322"/>
    </location>
</feature>
<dbReference type="SFLD" id="SFLDS00029">
    <property type="entry name" value="Radical_SAM"/>
    <property type="match status" value="1"/>
</dbReference>
<evidence type="ECO:0000256" key="5">
    <source>
        <dbReference type="ARBA" id="ARBA00023014"/>
    </source>
</evidence>
<keyword evidence="5" id="KW-0411">Iron-sulfur</keyword>
<proteinExistence type="predicted"/>
<keyword evidence="3" id="KW-0479">Metal-binding</keyword>
<evidence type="ECO:0000313" key="7">
    <source>
        <dbReference type="EMBL" id="SVC28954.1"/>
    </source>
</evidence>
<reference evidence="7" key="1">
    <citation type="submission" date="2018-05" db="EMBL/GenBank/DDBJ databases">
        <authorList>
            <person name="Lanie J.A."/>
            <person name="Ng W.-L."/>
            <person name="Kazmierczak K.M."/>
            <person name="Andrzejewski T.M."/>
            <person name="Davidsen T.M."/>
            <person name="Wayne K.J."/>
            <person name="Tettelin H."/>
            <person name="Glass J.I."/>
            <person name="Rusch D."/>
            <person name="Podicherti R."/>
            <person name="Tsui H.-C.T."/>
            <person name="Winkler M.E."/>
        </authorList>
    </citation>
    <scope>NUCLEOTIDE SEQUENCE</scope>
</reference>
<dbReference type="InterPro" id="IPR006638">
    <property type="entry name" value="Elp3/MiaA/NifB-like_rSAM"/>
</dbReference>
<dbReference type="InterPro" id="IPR058240">
    <property type="entry name" value="rSAM_sf"/>
</dbReference>
<gene>
    <name evidence="7" type="ORF">METZ01_LOCUS281808</name>
</gene>
<dbReference type="InterPro" id="IPR023404">
    <property type="entry name" value="rSAM_horseshoe"/>
</dbReference>
<evidence type="ECO:0000259" key="6">
    <source>
        <dbReference type="PROSITE" id="PS51918"/>
    </source>
</evidence>
<comment type="cofactor">
    <cofactor evidence="1">
        <name>[4Fe-4S] cluster</name>
        <dbReference type="ChEBI" id="CHEBI:49883"/>
    </cofactor>
</comment>
<dbReference type="SMART" id="SM00729">
    <property type="entry name" value="Elp3"/>
    <property type="match status" value="1"/>
</dbReference>
<dbReference type="SFLD" id="SFLDG01082">
    <property type="entry name" value="B12-binding_domain_containing"/>
    <property type="match status" value="1"/>
</dbReference>
<dbReference type="SUPFAM" id="SSF102114">
    <property type="entry name" value="Radical SAM enzymes"/>
    <property type="match status" value="1"/>
</dbReference>
<sequence length="411" mass="47516">PTESSEKKSFLSFRPLIDFYIESEGEIGFVNLLQKLKDYDFNVKSLKKNQENIANCTYLCENNIIEAKIERIKDVNLIPSPYLNGVMDEFFRIPIIPMVETTRGCPFSCTFCADGLSFKNKVYSYNTLRVKDELNYIFEHVKNNGFLMDELRFSDLNFGMYKQDVETAQYIAEIQNKYGWPKMVRASLGKNRPDRIMQVAKILNGTLEMGAAQQSSDEEILKNIKRSNISVKAYGELLKFMNETNKKAKTSTEFILGIPGDSKEKHFKSLKHGVDNHVNTIRMFQAILLKGTEMANPQTREKYKLVSKYRVLTGAVGKYEFDKKSIPITEIEEIIVGSKDMTFDDYISCRKMDLLIETFHNNALFEELFLSLEKLGIPEWDCLFYIVEHEELYSQKIKDIMSSYIHATKIG</sequence>
<dbReference type="PANTHER" id="PTHR43409:SF16">
    <property type="entry name" value="SLR0320 PROTEIN"/>
    <property type="match status" value="1"/>
</dbReference>